<evidence type="ECO:0000313" key="3">
    <source>
        <dbReference type="Proteomes" id="UP001055167"/>
    </source>
</evidence>
<keyword evidence="2" id="KW-0830">Ubiquinone</keyword>
<dbReference type="RefSeq" id="WP_128566222.1">
    <property type="nucleotide sequence ID" value="NZ_BPQH01000029.1"/>
</dbReference>
<keyword evidence="3" id="KW-1185">Reference proteome</keyword>
<reference evidence="2" key="1">
    <citation type="journal article" date="2021" name="Front. Microbiol.">
        <title>Comprehensive Comparative Genomics and Phenotyping of Methylobacterium Species.</title>
        <authorList>
            <person name="Alessa O."/>
            <person name="Ogura Y."/>
            <person name="Fujitani Y."/>
            <person name="Takami H."/>
            <person name="Hayashi T."/>
            <person name="Sahin N."/>
            <person name="Tani A."/>
        </authorList>
    </citation>
    <scope>NUCLEOTIDE SEQUENCE</scope>
    <source>
        <strain evidence="2">KCTC 52305</strain>
    </source>
</reference>
<dbReference type="PANTHER" id="PTHR43861:SF3">
    <property type="entry name" value="PUTATIVE (AFU_ORTHOLOGUE AFUA_2G14390)-RELATED"/>
    <property type="match status" value="1"/>
</dbReference>
<reference evidence="2" key="2">
    <citation type="submission" date="2021-08" db="EMBL/GenBank/DDBJ databases">
        <authorList>
            <person name="Tani A."/>
            <person name="Ola A."/>
            <person name="Ogura Y."/>
            <person name="Katsura K."/>
            <person name="Hayashi T."/>
        </authorList>
    </citation>
    <scope>NUCLEOTIDE SEQUENCE</scope>
    <source>
        <strain evidence="2">KCTC 52305</strain>
    </source>
</reference>
<dbReference type="CDD" id="cd02440">
    <property type="entry name" value="AdoMet_MTases"/>
    <property type="match status" value="1"/>
</dbReference>
<dbReference type="Proteomes" id="UP001055167">
    <property type="component" value="Unassembled WGS sequence"/>
</dbReference>
<keyword evidence="1" id="KW-0808">Transferase</keyword>
<gene>
    <name evidence="2" type="primary">COQ3_3</name>
    <name evidence="2" type="ORF">OPKNFCMD_6197</name>
</gene>
<dbReference type="SUPFAM" id="SSF53335">
    <property type="entry name" value="S-adenosyl-L-methionine-dependent methyltransferases"/>
    <property type="match status" value="1"/>
</dbReference>
<protein>
    <submittedName>
        <fullName evidence="2">Ubiquinone biosynthesis O-methyltransferase, mitochondrial</fullName>
    </submittedName>
</protein>
<evidence type="ECO:0000313" key="2">
    <source>
        <dbReference type="EMBL" id="GJD53422.1"/>
    </source>
</evidence>
<dbReference type="Pfam" id="PF13489">
    <property type="entry name" value="Methyltransf_23"/>
    <property type="match status" value="1"/>
</dbReference>
<comment type="caution">
    <text evidence="2">The sequence shown here is derived from an EMBL/GenBank/DDBJ whole genome shotgun (WGS) entry which is preliminary data.</text>
</comment>
<name>A0ABQ4R9M6_9HYPH</name>
<dbReference type="InterPro" id="IPR029063">
    <property type="entry name" value="SAM-dependent_MTases_sf"/>
</dbReference>
<dbReference type="Gene3D" id="3.40.50.150">
    <property type="entry name" value="Vaccinia Virus protein VP39"/>
    <property type="match status" value="1"/>
</dbReference>
<dbReference type="PANTHER" id="PTHR43861">
    <property type="entry name" value="TRANS-ACONITATE 2-METHYLTRANSFERASE-RELATED"/>
    <property type="match status" value="1"/>
</dbReference>
<evidence type="ECO:0000256" key="1">
    <source>
        <dbReference type="ARBA" id="ARBA00022679"/>
    </source>
</evidence>
<proteinExistence type="predicted"/>
<dbReference type="EMBL" id="BPQH01000029">
    <property type="protein sequence ID" value="GJD53422.1"/>
    <property type="molecule type" value="Genomic_DNA"/>
</dbReference>
<organism evidence="2 3">
    <name type="scientific">Methylobacterium crusticola</name>
    <dbReference type="NCBI Taxonomy" id="1697972"/>
    <lineage>
        <taxon>Bacteria</taxon>
        <taxon>Pseudomonadati</taxon>
        <taxon>Pseudomonadota</taxon>
        <taxon>Alphaproteobacteria</taxon>
        <taxon>Hyphomicrobiales</taxon>
        <taxon>Methylobacteriaceae</taxon>
        <taxon>Methylobacterium</taxon>
    </lineage>
</organism>
<sequence length="311" mass="34280">MTNPSCPVTGAPAVRLVQWVSARLLADLWRYALRVDVRPSFRGTTRFGLWESPTGLYFFDPMRQGDAGFYTSLYGRLNIRHYPREGHPRAEFRLAARHVAEGAAVLDVGCGFGAFRHEVGHARYTGLDPHFSGEPGAAWARIETLDDHLRAHAGAYDVVTAFQVLEHVEAPVAMLEAMMRAVRPGGTVIVGVPHVPAAHTRIPNYLINAVPHHLTWWTKGALEAIAARVGLVGASVEVAPWSDVDAVVYWMERCSPVRCRDVHYRHSWAWHASALLGFLGGMVMRKLRPVPHRPGDEGASLLLVARKPAAG</sequence>
<accession>A0ABQ4R9M6</accession>